<accession>A0ABW4ESN6</accession>
<evidence type="ECO:0000256" key="2">
    <source>
        <dbReference type="ARBA" id="ARBA00010139"/>
    </source>
</evidence>
<name>A0ABW4ESN6_9PSEU</name>
<dbReference type="PANTHER" id="PTHR43098">
    <property type="entry name" value="L-ORNITHINE N(5)-MONOOXYGENASE-RELATED"/>
    <property type="match status" value="1"/>
</dbReference>
<dbReference type="Proteomes" id="UP001597114">
    <property type="component" value="Unassembled WGS sequence"/>
</dbReference>
<dbReference type="RefSeq" id="WP_344729539.1">
    <property type="nucleotide sequence ID" value="NZ_BAAAUS010000063.1"/>
</dbReference>
<dbReference type="EC" id="1.14.13.-" evidence="8"/>
<proteinExistence type="inferred from homology"/>
<evidence type="ECO:0000256" key="6">
    <source>
        <dbReference type="ARBA" id="ARBA00023002"/>
    </source>
</evidence>
<dbReference type="EMBL" id="JBHUCO010000013">
    <property type="protein sequence ID" value="MFD1518584.1"/>
    <property type="molecule type" value="Genomic_DNA"/>
</dbReference>
<dbReference type="Gene3D" id="3.50.50.60">
    <property type="entry name" value="FAD/NAD(P)-binding domain"/>
    <property type="match status" value="2"/>
</dbReference>
<comment type="cofactor">
    <cofactor evidence="1">
        <name>FAD</name>
        <dbReference type="ChEBI" id="CHEBI:57692"/>
    </cofactor>
</comment>
<evidence type="ECO:0000256" key="4">
    <source>
        <dbReference type="ARBA" id="ARBA00022827"/>
    </source>
</evidence>
<evidence type="ECO:0000256" key="7">
    <source>
        <dbReference type="ARBA" id="ARBA00023033"/>
    </source>
</evidence>
<dbReference type="InterPro" id="IPR036188">
    <property type="entry name" value="FAD/NAD-bd_sf"/>
</dbReference>
<reference evidence="9" key="1">
    <citation type="journal article" date="2019" name="Int. J. Syst. Evol. Microbiol.">
        <title>The Global Catalogue of Microorganisms (GCM) 10K type strain sequencing project: providing services to taxonomists for standard genome sequencing and annotation.</title>
        <authorList>
            <consortium name="The Broad Institute Genomics Platform"/>
            <consortium name="The Broad Institute Genome Sequencing Center for Infectious Disease"/>
            <person name="Wu L."/>
            <person name="Ma J."/>
        </authorList>
    </citation>
    <scope>NUCLEOTIDE SEQUENCE [LARGE SCALE GENOMIC DNA]</scope>
    <source>
        <strain evidence="9">CCM 7043</strain>
    </source>
</reference>
<dbReference type="Pfam" id="PF13738">
    <property type="entry name" value="Pyr_redox_3"/>
    <property type="match status" value="1"/>
</dbReference>
<keyword evidence="3" id="KW-0285">Flavoprotein</keyword>
<evidence type="ECO:0000313" key="8">
    <source>
        <dbReference type="EMBL" id="MFD1518584.1"/>
    </source>
</evidence>
<keyword evidence="7 8" id="KW-0503">Monooxygenase</keyword>
<dbReference type="GO" id="GO:0004497">
    <property type="term" value="F:monooxygenase activity"/>
    <property type="evidence" value="ECO:0007669"/>
    <property type="project" value="UniProtKB-KW"/>
</dbReference>
<dbReference type="PRINTS" id="PR00411">
    <property type="entry name" value="PNDRDTASEI"/>
</dbReference>
<protein>
    <submittedName>
        <fullName evidence="8">Flavin-containing monooxygenase</fullName>
        <ecNumber evidence="8">1.14.13.-</ecNumber>
    </submittedName>
</protein>
<keyword evidence="9" id="KW-1185">Reference proteome</keyword>
<dbReference type="SUPFAM" id="SSF51905">
    <property type="entry name" value="FAD/NAD(P)-binding domain"/>
    <property type="match status" value="3"/>
</dbReference>
<organism evidence="8 9">
    <name type="scientific">Pseudonocardia yunnanensis</name>
    <dbReference type="NCBI Taxonomy" id="58107"/>
    <lineage>
        <taxon>Bacteria</taxon>
        <taxon>Bacillati</taxon>
        <taxon>Actinomycetota</taxon>
        <taxon>Actinomycetes</taxon>
        <taxon>Pseudonocardiales</taxon>
        <taxon>Pseudonocardiaceae</taxon>
        <taxon>Pseudonocardia</taxon>
    </lineage>
</organism>
<evidence type="ECO:0000313" key="9">
    <source>
        <dbReference type="Proteomes" id="UP001597114"/>
    </source>
</evidence>
<evidence type="ECO:0000256" key="5">
    <source>
        <dbReference type="ARBA" id="ARBA00022857"/>
    </source>
</evidence>
<dbReference type="PANTHER" id="PTHR43098:SF3">
    <property type="entry name" value="L-ORNITHINE N(5)-MONOOXYGENASE-RELATED"/>
    <property type="match status" value="1"/>
</dbReference>
<dbReference type="InterPro" id="IPR050775">
    <property type="entry name" value="FAD-binding_Monooxygenases"/>
</dbReference>
<sequence length="539" mass="60073">MTESRKVDAVVVGAGIAGLYQLYKLRERGMTTRVFETGDGVGGTWYWNRYPGARCDVESLSYSYSFSPELEQEWNWTERYPTQPEILRYVNHVADRFDLRKDITFSTRVVSAVYDDSTQRWRVDTDTGEIVDAQFLIMATGCLSRSKLPEVPGLDRFQGPTYHTGHWPHEGVDFTGMRVGIIGTGSSAVQSIPVIAEQTADLTVFQRTPAYSIAALNRPLEQSEIDSMKTDYRAWREAQRTSGFGVPVELPTQSALEVSEEERFAKYESGWQKGTLVSILAGYTDTLTNREANDTAAEFIRRKIRERVNDPEVAETLSPRSYPFGTKRPCLDTNYYETFNKPNVHLVDLRKTPLVELTENGLRTSEQEYEFDAIVFATGFDAMTGALTAIDIRGKDGIALREKWAEGPRSYLGVAVAGFPNLFTITGPSSPSVLSNMIVSIEQHVDWITDCAAYMRERGIGAIEATSEAEDGWVAHVEEAGNATLYPTADSWYMGSNVPGKPRVFMAYIGGVGVYRQLCDEVAAKGYEGFALEGAMTRA</sequence>
<evidence type="ECO:0000256" key="1">
    <source>
        <dbReference type="ARBA" id="ARBA00001974"/>
    </source>
</evidence>
<evidence type="ECO:0000256" key="3">
    <source>
        <dbReference type="ARBA" id="ARBA00022630"/>
    </source>
</evidence>
<keyword evidence="5" id="KW-0521">NADP</keyword>
<keyword evidence="6 8" id="KW-0560">Oxidoreductase</keyword>
<gene>
    <name evidence="8" type="ORF">ACFSJD_13880</name>
</gene>
<comment type="similarity">
    <text evidence="2">Belongs to the FAD-binding monooxygenase family.</text>
</comment>
<keyword evidence="4" id="KW-0274">FAD</keyword>
<comment type="caution">
    <text evidence="8">The sequence shown here is derived from an EMBL/GenBank/DDBJ whole genome shotgun (WGS) entry which is preliminary data.</text>
</comment>